<dbReference type="Gene3D" id="3.10.180.10">
    <property type="entry name" value="2,3-Dihydroxybiphenyl 1,2-Dioxygenase, domain 1"/>
    <property type="match status" value="1"/>
</dbReference>
<feature type="domain" description="VOC" evidence="2">
    <location>
        <begin position="7"/>
        <end position="132"/>
    </location>
</feature>
<evidence type="ECO:0000259" key="2">
    <source>
        <dbReference type="PROSITE" id="PS51819"/>
    </source>
</evidence>
<dbReference type="InterPro" id="IPR004360">
    <property type="entry name" value="Glyas_Fos-R_dOase_dom"/>
</dbReference>
<dbReference type="PANTHER" id="PTHR21366:SF14">
    <property type="entry name" value="GLYOXALASE DOMAIN-CONTAINING PROTEIN 5"/>
    <property type="match status" value="1"/>
</dbReference>
<gene>
    <name evidence="3" type="ORF">BCV69DRAFT_311988</name>
</gene>
<dbReference type="EMBL" id="KZ819325">
    <property type="protein sequence ID" value="PWN21484.1"/>
    <property type="molecule type" value="Genomic_DNA"/>
</dbReference>
<dbReference type="RefSeq" id="XP_025348644.1">
    <property type="nucleotide sequence ID" value="XM_025494893.1"/>
</dbReference>
<dbReference type="InterPro" id="IPR037523">
    <property type="entry name" value="VOC_core"/>
</dbReference>
<reference evidence="3 4" key="1">
    <citation type="journal article" date="2018" name="Mol. Biol. Evol.">
        <title>Broad Genomic Sampling Reveals a Smut Pathogenic Ancestry of the Fungal Clade Ustilaginomycotina.</title>
        <authorList>
            <person name="Kijpornyongpan T."/>
            <person name="Mondo S.J."/>
            <person name="Barry K."/>
            <person name="Sandor L."/>
            <person name="Lee J."/>
            <person name="Lipzen A."/>
            <person name="Pangilinan J."/>
            <person name="LaButti K."/>
            <person name="Hainaut M."/>
            <person name="Henrissat B."/>
            <person name="Grigoriev I.V."/>
            <person name="Spatafora J.W."/>
            <person name="Aime M.C."/>
        </authorList>
    </citation>
    <scope>NUCLEOTIDE SEQUENCE [LARGE SCALE GENOMIC DNA]</scope>
    <source>
        <strain evidence="3 4">MCA 4718</strain>
    </source>
</reference>
<organism evidence="3 4">
    <name type="scientific">Pseudomicrostroma glucosiphilum</name>
    <dbReference type="NCBI Taxonomy" id="1684307"/>
    <lineage>
        <taxon>Eukaryota</taxon>
        <taxon>Fungi</taxon>
        <taxon>Dikarya</taxon>
        <taxon>Basidiomycota</taxon>
        <taxon>Ustilaginomycotina</taxon>
        <taxon>Exobasidiomycetes</taxon>
        <taxon>Microstromatales</taxon>
        <taxon>Microstromatales incertae sedis</taxon>
        <taxon>Pseudomicrostroma</taxon>
    </lineage>
</organism>
<dbReference type="SUPFAM" id="SSF54593">
    <property type="entry name" value="Glyoxalase/Bleomycin resistance protein/Dihydroxybiphenyl dioxygenase"/>
    <property type="match status" value="1"/>
</dbReference>
<keyword evidence="4" id="KW-1185">Reference proteome</keyword>
<proteinExistence type="inferred from homology"/>
<dbReference type="Proteomes" id="UP000245942">
    <property type="component" value="Unassembled WGS sequence"/>
</dbReference>
<sequence length="136" mass="15029">MPISVTSLDHLVITCSDLDRTAAFYQRLGMSLQTFGDHPSQRRQALTFGPGTQKINLHQVGKEFDPHADKPTPGSQDLCFVVEMPIEEVCEQLESEGIAIELGPVDREGARGKMRSVYVRDPDRNLVELASYGKAA</sequence>
<name>A0A316U9G2_9BASI</name>
<evidence type="ECO:0000313" key="3">
    <source>
        <dbReference type="EMBL" id="PWN21484.1"/>
    </source>
</evidence>
<dbReference type="GeneID" id="37016627"/>
<dbReference type="InterPro" id="IPR050383">
    <property type="entry name" value="GlyoxalaseI/FosfomycinResist"/>
</dbReference>
<dbReference type="PROSITE" id="PS51819">
    <property type="entry name" value="VOC"/>
    <property type="match status" value="1"/>
</dbReference>
<comment type="similarity">
    <text evidence="1">Belongs to the glyoxalase I family.</text>
</comment>
<dbReference type="STRING" id="1684307.A0A316U9G2"/>
<accession>A0A316U9G2</accession>
<dbReference type="PANTHER" id="PTHR21366">
    <property type="entry name" value="GLYOXALASE FAMILY PROTEIN"/>
    <property type="match status" value="1"/>
</dbReference>
<dbReference type="Pfam" id="PF00903">
    <property type="entry name" value="Glyoxalase"/>
    <property type="match status" value="1"/>
</dbReference>
<protein>
    <submittedName>
        <fullName evidence="3">Glyoxalase/Bleomycin resistance protein/Dihydroxybiphenyl dioxygenase</fullName>
    </submittedName>
</protein>
<keyword evidence="3" id="KW-0223">Dioxygenase</keyword>
<dbReference type="AlphaFoldDB" id="A0A316U9G2"/>
<dbReference type="CDD" id="cd07253">
    <property type="entry name" value="GLOD5"/>
    <property type="match status" value="1"/>
</dbReference>
<keyword evidence="3" id="KW-0560">Oxidoreductase</keyword>
<dbReference type="InterPro" id="IPR029068">
    <property type="entry name" value="Glyas_Bleomycin-R_OHBP_Dase"/>
</dbReference>
<evidence type="ECO:0000313" key="4">
    <source>
        <dbReference type="Proteomes" id="UP000245942"/>
    </source>
</evidence>
<dbReference type="OrthoDB" id="5371818at2759"/>
<evidence type="ECO:0000256" key="1">
    <source>
        <dbReference type="ARBA" id="ARBA00010363"/>
    </source>
</evidence>
<dbReference type="GO" id="GO:0051213">
    <property type="term" value="F:dioxygenase activity"/>
    <property type="evidence" value="ECO:0007669"/>
    <property type="project" value="UniProtKB-KW"/>
</dbReference>